<feature type="transmembrane region" description="Helical" evidence="8">
    <location>
        <begin position="395"/>
        <end position="416"/>
    </location>
</feature>
<keyword evidence="6 8" id="KW-1133">Transmembrane helix</keyword>
<gene>
    <name evidence="9" type="ORF">ACFPET_06880</name>
</gene>
<organism evidence="9 10">
    <name type="scientific">Salininema proteolyticum</name>
    <dbReference type="NCBI Taxonomy" id="1607685"/>
    <lineage>
        <taxon>Bacteria</taxon>
        <taxon>Bacillati</taxon>
        <taxon>Actinomycetota</taxon>
        <taxon>Actinomycetes</taxon>
        <taxon>Glycomycetales</taxon>
        <taxon>Glycomycetaceae</taxon>
        <taxon>Salininema</taxon>
    </lineage>
</organism>
<evidence type="ECO:0000256" key="8">
    <source>
        <dbReference type="RuleBase" id="RU363064"/>
    </source>
</evidence>
<reference evidence="10" key="1">
    <citation type="journal article" date="2019" name="Int. J. Syst. Evol. Microbiol.">
        <title>The Global Catalogue of Microorganisms (GCM) 10K type strain sequencing project: providing services to taxonomists for standard genome sequencing and annotation.</title>
        <authorList>
            <consortium name="The Broad Institute Genomics Platform"/>
            <consortium name="The Broad Institute Genome Sequencing Center for Infectious Disease"/>
            <person name="Wu L."/>
            <person name="Ma J."/>
        </authorList>
    </citation>
    <scope>NUCLEOTIDE SEQUENCE [LARGE SCALE GENOMIC DNA]</scope>
    <source>
        <strain evidence="10">IBRC-M 10908</strain>
    </source>
</reference>
<keyword evidence="7 8" id="KW-0472">Membrane</keyword>
<dbReference type="PRINTS" id="PR00175">
    <property type="entry name" value="NAALASMPORT"/>
</dbReference>
<feature type="transmembrane region" description="Helical" evidence="8">
    <location>
        <begin position="219"/>
        <end position="238"/>
    </location>
</feature>
<evidence type="ECO:0000313" key="10">
    <source>
        <dbReference type="Proteomes" id="UP001595823"/>
    </source>
</evidence>
<evidence type="ECO:0000256" key="6">
    <source>
        <dbReference type="ARBA" id="ARBA00022989"/>
    </source>
</evidence>
<evidence type="ECO:0000256" key="1">
    <source>
        <dbReference type="ARBA" id="ARBA00004651"/>
    </source>
</evidence>
<feature type="transmembrane region" description="Helical" evidence="8">
    <location>
        <begin position="352"/>
        <end position="375"/>
    </location>
</feature>
<keyword evidence="3 8" id="KW-0813">Transport</keyword>
<dbReference type="RefSeq" id="WP_380619084.1">
    <property type="nucleotide sequence ID" value="NZ_JBHSDK010000010.1"/>
</dbReference>
<feature type="transmembrane region" description="Helical" evidence="8">
    <location>
        <begin position="146"/>
        <end position="166"/>
    </location>
</feature>
<evidence type="ECO:0000313" key="9">
    <source>
        <dbReference type="EMBL" id="MFC4334918.1"/>
    </source>
</evidence>
<dbReference type="InterPro" id="IPR001463">
    <property type="entry name" value="Na/Ala_symport"/>
</dbReference>
<keyword evidence="10" id="KW-1185">Reference proteome</keyword>
<evidence type="ECO:0000256" key="7">
    <source>
        <dbReference type="ARBA" id="ARBA00023136"/>
    </source>
</evidence>
<feature type="transmembrane region" description="Helical" evidence="8">
    <location>
        <begin position="250"/>
        <end position="273"/>
    </location>
</feature>
<evidence type="ECO:0000256" key="2">
    <source>
        <dbReference type="ARBA" id="ARBA00009261"/>
    </source>
</evidence>
<feature type="transmembrane region" description="Helical" evidence="8">
    <location>
        <begin position="69"/>
        <end position="91"/>
    </location>
</feature>
<sequence>MDQWLDSINNANDTFWLWTLIPLLTAVSLLYIVGTKGVQIRLFPQMFKSITEAPAAAPDGKKATSAFQAFAISSAARIGTGNVVGVSIAIATGGPGAVFWMWAMAIVVSASAFAESTLAQLYKTRIPEGYKGGPAYYMQYGLGKRWLGAIFAVVLILTYPLTFNTVQANTASAALSDAFTAAGLDVGTDVNVVIGLGLAALVGLIIFGGLRRIAHTAQLLIPFMAFLYLAIGVAVVALNVENIPFMFQSIFESAFGMQAIGGAAFGTVFVVGIQRGMFSNEAGMGSAPNAGATASVSHPVKQGLTQAFGVYFDTLFVCTITAMIVLTTDPAYGENVGAQLVSDGVTASLGHWAIYPLTLILLLFTFTSTIGNYFYGESNVGFLSGNRIVLNTVRWIVVAAVFFGAVASLDLVWSLANITMGVMAFVNLIAIAALSGVAFKLLKDYDAQRAQGRDPVFRREAFPEIRGVQVWGDDMTEERSLRLPKED</sequence>
<evidence type="ECO:0000256" key="5">
    <source>
        <dbReference type="ARBA" id="ARBA00022692"/>
    </source>
</evidence>
<protein>
    <submittedName>
        <fullName evidence="9">Alanine/glycine:cation symporter family protein</fullName>
    </submittedName>
</protein>
<dbReference type="NCBIfam" id="TIGR00835">
    <property type="entry name" value="agcS"/>
    <property type="match status" value="1"/>
</dbReference>
<keyword evidence="8" id="KW-0769">Symport</keyword>
<dbReference type="PANTHER" id="PTHR30330:SF1">
    <property type="entry name" value="AMINO-ACID CARRIER PROTEIN ALST"/>
    <property type="match status" value="1"/>
</dbReference>
<feature type="transmembrane region" description="Helical" evidence="8">
    <location>
        <begin position="422"/>
        <end position="442"/>
    </location>
</feature>
<accession>A0ABV8TVU3</accession>
<comment type="similarity">
    <text evidence="2 8">Belongs to the alanine or glycine:cation symporter (AGCS) (TC 2.A.25) family.</text>
</comment>
<dbReference type="EMBL" id="JBHSDK010000010">
    <property type="protein sequence ID" value="MFC4334918.1"/>
    <property type="molecule type" value="Genomic_DNA"/>
</dbReference>
<name>A0ABV8TVU3_9ACTN</name>
<feature type="transmembrane region" description="Helical" evidence="8">
    <location>
        <begin position="97"/>
        <end position="114"/>
    </location>
</feature>
<evidence type="ECO:0000256" key="4">
    <source>
        <dbReference type="ARBA" id="ARBA00022475"/>
    </source>
</evidence>
<dbReference type="Gene3D" id="1.20.1740.10">
    <property type="entry name" value="Amino acid/polyamine transporter I"/>
    <property type="match status" value="1"/>
</dbReference>
<proteinExistence type="inferred from homology"/>
<keyword evidence="4 8" id="KW-1003">Cell membrane</keyword>
<dbReference type="PANTHER" id="PTHR30330">
    <property type="entry name" value="AGSS FAMILY TRANSPORTER, SODIUM-ALANINE"/>
    <property type="match status" value="1"/>
</dbReference>
<dbReference type="Pfam" id="PF01235">
    <property type="entry name" value="Na_Ala_symp"/>
    <property type="match status" value="1"/>
</dbReference>
<feature type="transmembrane region" description="Helical" evidence="8">
    <location>
        <begin position="186"/>
        <end position="207"/>
    </location>
</feature>
<comment type="subcellular location">
    <subcellularLocation>
        <location evidence="1 8">Cell membrane</location>
        <topology evidence="1 8">Multi-pass membrane protein</topology>
    </subcellularLocation>
</comment>
<feature type="transmembrane region" description="Helical" evidence="8">
    <location>
        <begin position="15"/>
        <end position="33"/>
    </location>
</feature>
<feature type="transmembrane region" description="Helical" evidence="8">
    <location>
        <begin position="310"/>
        <end position="332"/>
    </location>
</feature>
<evidence type="ECO:0000256" key="3">
    <source>
        <dbReference type="ARBA" id="ARBA00022448"/>
    </source>
</evidence>
<keyword evidence="5 8" id="KW-0812">Transmembrane</keyword>
<comment type="caution">
    <text evidence="9">The sequence shown here is derived from an EMBL/GenBank/DDBJ whole genome shotgun (WGS) entry which is preliminary data.</text>
</comment>
<dbReference type="Proteomes" id="UP001595823">
    <property type="component" value="Unassembled WGS sequence"/>
</dbReference>